<keyword evidence="2" id="KW-1185">Reference proteome</keyword>
<organism evidence="1 2">
    <name type="scientific">Planosporangium thailandense</name>
    <dbReference type="NCBI Taxonomy" id="765197"/>
    <lineage>
        <taxon>Bacteria</taxon>
        <taxon>Bacillati</taxon>
        <taxon>Actinomycetota</taxon>
        <taxon>Actinomycetes</taxon>
        <taxon>Micromonosporales</taxon>
        <taxon>Micromonosporaceae</taxon>
        <taxon>Planosporangium</taxon>
    </lineage>
</organism>
<evidence type="ECO:0000313" key="2">
    <source>
        <dbReference type="Proteomes" id="UP000722989"/>
    </source>
</evidence>
<dbReference type="Proteomes" id="UP000722989">
    <property type="component" value="Unassembled WGS sequence"/>
</dbReference>
<protein>
    <submittedName>
        <fullName evidence="1">Uncharacterized protein</fullName>
    </submittedName>
</protein>
<accession>A0ABX0XV62</accession>
<sequence>MHDSVYEVASDDPRLAKLLRASLTKLATGPEGPLREMAEGVLSGHLDLRRAAMSDAYGDALGSAFGRFWSHYEQLDQQERDELVRRTEDQLDALLDGPRPS</sequence>
<gene>
    <name evidence="1" type="ORF">HC031_05080</name>
</gene>
<comment type="caution">
    <text evidence="1">The sequence shown here is derived from an EMBL/GenBank/DDBJ whole genome shotgun (WGS) entry which is preliminary data.</text>
</comment>
<name>A0ABX0XV62_9ACTN</name>
<dbReference type="EMBL" id="JAATVY010000002">
    <property type="protein sequence ID" value="NJC69098.1"/>
    <property type="molecule type" value="Genomic_DNA"/>
</dbReference>
<dbReference type="RefSeq" id="WP_167923951.1">
    <property type="nucleotide sequence ID" value="NZ_JAATVY010000002.1"/>
</dbReference>
<evidence type="ECO:0000313" key="1">
    <source>
        <dbReference type="EMBL" id="NJC69098.1"/>
    </source>
</evidence>
<proteinExistence type="predicted"/>
<reference evidence="1 2" key="1">
    <citation type="submission" date="2020-03" db="EMBL/GenBank/DDBJ databases">
        <title>WGS of the type strain of Planosporangium spp.</title>
        <authorList>
            <person name="Thawai C."/>
        </authorList>
    </citation>
    <scope>NUCLEOTIDE SEQUENCE [LARGE SCALE GENOMIC DNA]</scope>
    <source>
        <strain evidence="1 2">TBRC 5610</strain>
    </source>
</reference>